<evidence type="ECO:0000256" key="2">
    <source>
        <dbReference type="ARBA" id="ARBA00022755"/>
    </source>
</evidence>
<feature type="binding site" evidence="4">
    <location>
        <position position="213"/>
    </location>
    <ligand>
        <name>ATP</name>
        <dbReference type="ChEBI" id="CHEBI:30616"/>
    </ligand>
</feature>
<dbReference type="SUPFAM" id="SSF56059">
    <property type="entry name" value="Glutathione synthetase ATP-binding domain-like"/>
    <property type="match status" value="1"/>
</dbReference>
<reference evidence="7 8" key="1">
    <citation type="submission" date="2021-10" db="EMBL/GenBank/DDBJ databases">
        <authorList>
            <person name="Criscuolo A."/>
        </authorList>
    </citation>
    <scope>NUCLEOTIDE SEQUENCE [LARGE SCALE GENOMIC DNA]</scope>
    <source>
        <strain evidence="8">CIP 111899</strain>
    </source>
</reference>
<dbReference type="SUPFAM" id="SSF52440">
    <property type="entry name" value="PreATP-grasp domain"/>
    <property type="match status" value="1"/>
</dbReference>
<dbReference type="Pfam" id="PF17769">
    <property type="entry name" value="PurK_C"/>
    <property type="match status" value="1"/>
</dbReference>
<dbReference type="Gene3D" id="3.30.1490.20">
    <property type="entry name" value="ATP-grasp fold, A domain"/>
    <property type="match status" value="1"/>
</dbReference>
<dbReference type="SUPFAM" id="SSF51246">
    <property type="entry name" value="Rudiment single hybrid motif"/>
    <property type="match status" value="1"/>
</dbReference>
<keyword evidence="3 4" id="KW-0067">ATP-binding</keyword>
<dbReference type="EC" id="6.3.4.18" evidence="4 5"/>
<feature type="binding site" evidence="4">
    <location>
        <position position="190"/>
    </location>
    <ligand>
        <name>ATP</name>
        <dbReference type="ChEBI" id="CHEBI:30616"/>
    </ligand>
</feature>
<evidence type="ECO:0000256" key="4">
    <source>
        <dbReference type="HAMAP-Rule" id="MF_01928"/>
    </source>
</evidence>
<evidence type="ECO:0000313" key="7">
    <source>
        <dbReference type="EMBL" id="CAG9612387.1"/>
    </source>
</evidence>
<dbReference type="Pfam" id="PF02222">
    <property type="entry name" value="ATP-grasp"/>
    <property type="match status" value="1"/>
</dbReference>
<evidence type="ECO:0000256" key="3">
    <source>
        <dbReference type="ARBA" id="ARBA00022840"/>
    </source>
</evidence>
<dbReference type="InterPro" id="IPR011054">
    <property type="entry name" value="Rudment_hybrid_motif"/>
</dbReference>
<dbReference type="InterPro" id="IPR016185">
    <property type="entry name" value="PreATP-grasp_dom_sf"/>
</dbReference>
<evidence type="ECO:0000256" key="5">
    <source>
        <dbReference type="RuleBase" id="RU361200"/>
    </source>
</evidence>
<comment type="caution">
    <text evidence="7">The sequence shown here is derived from an EMBL/GenBank/DDBJ whole genome shotgun (WGS) entry which is preliminary data.</text>
</comment>
<dbReference type="Gene3D" id="3.30.470.20">
    <property type="entry name" value="ATP-grasp fold, B domain"/>
    <property type="match status" value="1"/>
</dbReference>
<gene>
    <name evidence="4 5 7" type="primary">purK</name>
    <name evidence="7" type="ORF">BACCIP111899_01560</name>
</gene>
<dbReference type="PANTHER" id="PTHR11609:SF5">
    <property type="entry name" value="PHOSPHORIBOSYLAMINOIMIDAZOLE CARBOXYLASE"/>
    <property type="match status" value="1"/>
</dbReference>
<dbReference type="NCBIfam" id="TIGR01161">
    <property type="entry name" value="purK"/>
    <property type="match status" value="1"/>
</dbReference>
<accession>A0ABN7ZUP4</accession>
<dbReference type="InterPro" id="IPR013815">
    <property type="entry name" value="ATP_grasp_subdomain_1"/>
</dbReference>
<dbReference type="GO" id="GO:0034028">
    <property type="term" value="F:5-(carboxyamino)imidazole ribonucleotide synthase activity"/>
    <property type="evidence" value="ECO:0007669"/>
    <property type="project" value="UniProtKB-EC"/>
</dbReference>
<feature type="binding site" evidence="4">
    <location>
        <begin position="267"/>
        <end position="268"/>
    </location>
    <ligand>
        <name>ATP</name>
        <dbReference type="ChEBI" id="CHEBI:30616"/>
    </ligand>
</feature>
<keyword evidence="8" id="KW-1185">Reference proteome</keyword>
<comment type="subunit">
    <text evidence="4 5">Homodimer.</text>
</comment>
<feature type="binding site" evidence="4">
    <location>
        <position position="147"/>
    </location>
    <ligand>
        <name>ATP</name>
        <dbReference type="ChEBI" id="CHEBI:30616"/>
    </ligand>
</feature>
<feature type="binding site" evidence="4">
    <location>
        <begin position="182"/>
        <end position="185"/>
    </location>
    <ligand>
        <name>ATP</name>
        <dbReference type="ChEBI" id="CHEBI:30616"/>
    </ligand>
</feature>
<feature type="domain" description="ATP-grasp" evidence="6">
    <location>
        <begin position="111"/>
        <end position="297"/>
    </location>
</feature>
<comment type="function">
    <text evidence="5">Catalyzes the ATP-dependent conversion of 5-aminoimidazole ribonucleotide (AIR) and HCO(3)- to N5-carboxyaminoimidazole ribonucleotide (N5-CAIR).</text>
</comment>
<keyword evidence="4 5" id="KW-0436">Ligase</keyword>
<dbReference type="InterPro" id="IPR040686">
    <property type="entry name" value="PurK_C"/>
</dbReference>
<name>A0ABN7ZUP4_9BACI</name>
<evidence type="ECO:0000256" key="1">
    <source>
        <dbReference type="ARBA" id="ARBA00022741"/>
    </source>
</evidence>
<dbReference type="InterPro" id="IPR011761">
    <property type="entry name" value="ATP-grasp"/>
</dbReference>
<dbReference type="Gene3D" id="3.40.50.20">
    <property type="match status" value="1"/>
</dbReference>
<dbReference type="Pfam" id="PF22660">
    <property type="entry name" value="RS_preATP-grasp-like"/>
    <property type="match status" value="1"/>
</dbReference>
<comment type="function">
    <text evidence="4">Catalyzes the ATP-dependent conversion of 5-aminoimidazole ribonucleotide (AIR) and HCO(3)(-) to N5-carboxyaminoimidazole ribonucleotide (N5-CAIR).</text>
</comment>
<dbReference type="HAMAP" id="MF_01928">
    <property type="entry name" value="PurK"/>
    <property type="match status" value="1"/>
</dbReference>
<dbReference type="PROSITE" id="PS50975">
    <property type="entry name" value="ATP_GRASP"/>
    <property type="match status" value="1"/>
</dbReference>
<dbReference type="EMBL" id="CAKJTI010000005">
    <property type="protein sequence ID" value="CAG9612387.1"/>
    <property type="molecule type" value="Genomic_DNA"/>
</dbReference>
<dbReference type="Proteomes" id="UP000789423">
    <property type="component" value="Unassembled WGS sequence"/>
</dbReference>
<organism evidence="7 8">
    <name type="scientific">Bacillus rhizoplanae</name>
    <dbReference type="NCBI Taxonomy" id="2880966"/>
    <lineage>
        <taxon>Bacteria</taxon>
        <taxon>Bacillati</taxon>
        <taxon>Bacillota</taxon>
        <taxon>Bacilli</taxon>
        <taxon>Bacillales</taxon>
        <taxon>Bacillaceae</taxon>
        <taxon>Bacillus</taxon>
    </lineage>
</organism>
<dbReference type="InterPro" id="IPR005875">
    <property type="entry name" value="PurK"/>
</dbReference>
<dbReference type="PANTHER" id="PTHR11609">
    <property type="entry name" value="PURINE BIOSYNTHESIS PROTEIN 6/7, PUR6/7"/>
    <property type="match status" value="1"/>
</dbReference>
<comment type="catalytic activity">
    <reaction evidence="4 5">
        <text>5-amino-1-(5-phospho-beta-D-ribosyl)imidazole + hydrogencarbonate + ATP = 5-carboxyamino-1-(5-phospho-D-ribosyl)imidazole + ADP + phosphate + 2 H(+)</text>
        <dbReference type="Rhea" id="RHEA:19317"/>
        <dbReference type="ChEBI" id="CHEBI:15378"/>
        <dbReference type="ChEBI" id="CHEBI:17544"/>
        <dbReference type="ChEBI" id="CHEBI:30616"/>
        <dbReference type="ChEBI" id="CHEBI:43474"/>
        <dbReference type="ChEBI" id="CHEBI:58730"/>
        <dbReference type="ChEBI" id="CHEBI:137981"/>
        <dbReference type="ChEBI" id="CHEBI:456216"/>
        <dbReference type="EC" id="6.3.4.18"/>
    </reaction>
</comment>
<evidence type="ECO:0000259" key="6">
    <source>
        <dbReference type="PROSITE" id="PS50975"/>
    </source>
</evidence>
<comment type="similarity">
    <text evidence="4 5">Belongs to the PurK/PurT family.</text>
</comment>
<protein>
    <recommendedName>
        <fullName evidence="4 5">N5-carboxyaminoimidazole ribonucleotide synthase</fullName>
        <shortName evidence="4 5">N5-CAIR synthase</shortName>
        <ecNumber evidence="4 5">6.3.4.18</ecNumber>
    </recommendedName>
    <alternativeName>
        <fullName evidence="4 5">5-(carboxyamino)imidazole ribonucleotide synthetase</fullName>
    </alternativeName>
</protein>
<dbReference type="InterPro" id="IPR054350">
    <property type="entry name" value="PurT/PurK_preATP-grasp"/>
</dbReference>
<dbReference type="NCBIfam" id="NF004679">
    <property type="entry name" value="PRK06019.1-5"/>
    <property type="match status" value="1"/>
</dbReference>
<feature type="binding site" evidence="4">
    <location>
        <begin position="152"/>
        <end position="158"/>
    </location>
    <ligand>
        <name>ATP</name>
        <dbReference type="ChEBI" id="CHEBI:30616"/>
    </ligand>
</feature>
<comment type="pathway">
    <text evidence="4 5">Purine metabolism; IMP biosynthesis via de novo pathway; 5-amino-1-(5-phospho-D-ribosyl)imidazole-4-carboxylate from 5-amino-1-(5-phospho-D-ribosyl)imidazole (N5-CAIR route): step 1/2.</text>
</comment>
<keyword evidence="1 4" id="KW-0547">Nucleotide-binding</keyword>
<proteinExistence type="inferred from homology"/>
<dbReference type="NCBIfam" id="NF004675">
    <property type="entry name" value="PRK06019.1-1"/>
    <property type="match status" value="1"/>
</dbReference>
<evidence type="ECO:0000313" key="8">
    <source>
        <dbReference type="Proteomes" id="UP000789423"/>
    </source>
</evidence>
<sequence>MIKTILPGQMIGIIGGGQLGRMMAIAAKEMGYKIAVLDPAKSSPCAQIADIEIVAPYNDLKAIQHLAEISDVVTYEFENIDYNCLQWLEKNAYLPQGSQLLYTTQNRYTEKNAITKADLPVAPYRLVQKQEELLEAIAEFSFPCVLKTTTGGYDGKGQVVLRSEADIVRAVELVNQAECIVEKWVSFEKEISVIVTRSVNGETKVFPVAENIHVNNILHESIVPARITEELSQKGIQYAEILADELKLVGTLAVEMFATANGEIYINELAPRPHNSGHYTIDACETSQFGQHIRAICNLPLGETILLKPVVMVNILGEHIEGVLKQVNRLTGCYLHLYGKEEAKPQRKMGHVNILNDKIDVALEKARTLHIWDHQEQLLEGKR</sequence>
<keyword evidence="2 4" id="KW-0658">Purine biosynthesis</keyword>
<dbReference type="InterPro" id="IPR003135">
    <property type="entry name" value="ATP-grasp_carboxylate-amine"/>
</dbReference>
<dbReference type="NCBIfam" id="NF004676">
    <property type="entry name" value="PRK06019.1-2"/>
    <property type="match status" value="1"/>
</dbReference>
<feature type="binding site" evidence="4">
    <location>
        <position position="107"/>
    </location>
    <ligand>
        <name>ATP</name>
        <dbReference type="ChEBI" id="CHEBI:30616"/>
    </ligand>
</feature>
<dbReference type="RefSeq" id="WP_230574572.1">
    <property type="nucleotide sequence ID" value="NZ_CAKJTI010000005.1"/>
</dbReference>